<evidence type="ECO:0000259" key="1">
    <source>
        <dbReference type="Pfam" id="PF22924"/>
    </source>
</evidence>
<proteinExistence type="predicted"/>
<protein>
    <recommendedName>
        <fullName evidence="1">Acyl-CoA oxidase C-alpha1 domain-containing protein</fullName>
    </recommendedName>
</protein>
<dbReference type="GO" id="GO:0003997">
    <property type="term" value="F:acyl-CoA oxidase activity"/>
    <property type="evidence" value="ECO:0007669"/>
    <property type="project" value="InterPro"/>
</dbReference>
<dbReference type="Gene3D" id="2.40.110.10">
    <property type="entry name" value="Butyryl-CoA Dehydrogenase, subunit A, domain 2"/>
    <property type="match status" value="1"/>
</dbReference>
<dbReference type="InterPro" id="IPR055060">
    <property type="entry name" value="ACOX_C_alpha1"/>
</dbReference>
<dbReference type="InterPro" id="IPR009100">
    <property type="entry name" value="AcylCoA_DH/oxidase_NM_dom_sf"/>
</dbReference>
<dbReference type="GeneID" id="66082266"/>
<dbReference type="RefSeq" id="XP_043003681.1">
    <property type="nucleotide sequence ID" value="XM_043158336.1"/>
</dbReference>
<comment type="caution">
    <text evidence="2">The sequence shown here is derived from an EMBL/GenBank/DDBJ whole genome shotgun (WGS) entry which is preliminary data.</text>
</comment>
<dbReference type="GO" id="GO:0071949">
    <property type="term" value="F:FAD binding"/>
    <property type="evidence" value="ECO:0007669"/>
    <property type="project" value="InterPro"/>
</dbReference>
<dbReference type="PANTHER" id="PTHR10909">
    <property type="entry name" value="ELECTRON TRANSPORT OXIDOREDUCTASE"/>
    <property type="match status" value="1"/>
</dbReference>
<dbReference type="Gene3D" id="1.20.140.10">
    <property type="entry name" value="Butyryl-CoA Dehydrogenase, subunit A, domain 3"/>
    <property type="match status" value="1"/>
</dbReference>
<dbReference type="PANTHER" id="PTHR10909:SF382">
    <property type="entry name" value="ACYL-COENZYME A OXIDASE"/>
    <property type="match status" value="1"/>
</dbReference>
<dbReference type="SUPFAM" id="SSF56645">
    <property type="entry name" value="Acyl-CoA dehydrogenase NM domain-like"/>
    <property type="match status" value="1"/>
</dbReference>
<name>A0A9P7RPD3_9AGAR</name>
<sequence length="577" mass="64338">MIPSRVITDCTRPLVSSPLFDDGNLSQLDDLARLRKSFAKAKAIAISHGINSYDVLHCTENFWNMYLDPIIVRDPSSFTLLTIQLNLVAGMVCYFADKSRDSDLARLVERIVSFDISTAFLLTEVGHGWDALNLETTATLLPDGSFDLHTPRRGAEKYMSSTLPDVGHPCFGVVMARLITDQETDRGVRTFVIQLNDGKTMCNGITARRLPGMSGIPPLGHAMTRFNHVTLPPTALLGPLETILPSRHQFLADGWRINIGAATATAASTIHPLQIACYIVTKYSQRRKMGTPPVPIISFRTQYRPILHALSRSLVFRAFFIQLRSAGHFDVAWENRDDFAEFQVRSGYATIFKVLGMNLTRESLADLRERCGAQGLFVHNQLLDGEATFKGSMIAEGESLGLSIRLAVEVLLGRYVFPPSQNPKHPLSLHESSIIAELQSLISLSNKTEDTRSNRNKRFNDLVLPQANFLVEAIGARMAYESALLDPQMDPSVVELFSIGCIQRDLAWYVEHRVLSRQEVLAREADVLDALLPKLEELLSRTGIEPYVYAKICREDLWNEFIDGLPVVAGDELKAKL</sequence>
<dbReference type="Proteomes" id="UP001049176">
    <property type="component" value="Chromosome 9"/>
</dbReference>
<dbReference type="EMBL" id="CM032189">
    <property type="protein sequence ID" value="KAG7087210.1"/>
    <property type="molecule type" value="Genomic_DNA"/>
</dbReference>
<reference evidence="2" key="1">
    <citation type="journal article" date="2021" name="Genome Biol. Evol.">
        <title>The assembled and annotated genome of the fairy-ring fungus Marasmius oreades.</title>
        <authorList>
            <person name="Hiltunen M."/>
            <person name="Ament-Velasquez S.L."/>
            <person name="Johannesson H."/>
        </authorList>
    </citation>
    <scope>NUCLEOTIDE SEQUENCE</scope>
    <source>
        <strain evidence="2">03SP1</strain>
    </source>
</reference>
<feature type="domain" description="Acyl-CoA oxidase C-alpha1" evidence="1">
    <location>
        <begin position="268"/>
        <end position="403"/>
    </location>
</feature>
<dbReference type="SUPFAM" id="SSF47203">
    <property type="entry name" value="Acyl-CoA dehydrogenase C-terminal domain-like"/>
    <property type="match status" value="1"/>
</dbReference>
<gene>
    <name evidence="2" type="ORF">E1B28_013191</name>
</gene>
<dbReference type="GO" id="GO:0055088">
    <property type="term" value="P:lipid homeostasis"/>
    <property type="evidence" value="ECO:0007669"/>
    <property type="project" value="TreeGrafter"/>
</dbReference>
<dbReference type="Pfam" id="PF22924">
    <property type="entry name" value="ACOX_C_alpha1"/>
    <property type="match status" value="1"/>
</dbReference>
<accession>A0A9P7RPD3</accession>
<dbReference type="GO" id="GO:0005777">
    <property type="term" value="C:peroxisome"/>
    <property type="evidence" value="ECO:0007669"/>
    <property type="project" value="InterPro"/>
</dbReference>
<dbReference type="GO" id="GO:0005504">
    <property type="term" value="F:fatty acid binding"/>
    <property type="evidence" value="ECO:0007669"/>
    <property type="project" value="TreeGrafter"/>
</dbReference>
<dbReference type="InterPro" id="IPR012258">
    <property type="entry name" value="Acyl-CoA_oxidase"/>
</dbReference>
<dbReference type="KEGG" id="more:E1B28_013191"/>
<dbReference type="OrthoDB" id="538336at2759"/>
<organism evidence="2 3">
    <name type="scientific">Marasmius oreades</name>
    <name type="common">fairy-ring Marasmius</name>
    <dbReference type="NCBI Taxonomy" id="181124"/>
    <lineage>
        <taxon>Eukaryota</taxon>
        <taxon>Fungi</taxon>
        <taxon>Dikarya</taxon>
        <taxon>Basidiomycota</taxon>
        <taxon>Agaricomycotina</taxon>
        <taxon>Agaricomycetes</taxon>
        <taxon>Agaricomycetidae</taxon>
        <taxon>Agaricales</taxon>
        <taxon>Marasmiineae</taxon>
        <taxon>Marasmiaceae</taxon>
        <taxon>Marasmius</taxon>
    </lineage>
</organism>
<evidence type="ECO:0000313" key="2">
    <source>
        <dbReference type="EMBL" id="KAG7087210.1"/>
    </source>
</evidence>
<evidence type="ECO:0000313" key="3">
    <source>
        <dbReference type="Proteomes" id="UP001049176"/>
    </source>
</evidence>
<dbReference type="InterPro" id="IPR036250">
    <property type="entry name" value="AcylCo_DH-like_C"/>
</dbReference>
<dbReference type="InterPro" id="IPR046373">
    <property type="entry name" value="Acyl-CoA_Oxase/DH_mid-dom_sf"/>
</dbReference>
<keyword evidence="3" id="KW-1185">Reference proteome</keyword>
<dbReference type="GO" id="GO:0033540">
    <property type="term" value="P:fatty acid beta-oxidation using acyl-CoA oxidase"/>
    <property type="evidence" value="ECO:0007669"/>
    <property type="project" value="TreeGrafter"/>
</dbReference>
<dbReference type="AlphaFoldDB" id="A0A9P7RPD3"/>